<dbReference type="EMBL" id="HBFY01006621">
    <property type="protein sequence ID" value="CAD8965095.1"/>
    <property type="molecule type" value="Transcribed_RNA"/>
</dbReference>
<dbReference type="Gene3D" id="3.90.79.10">
    <property type="entry name" value="Nucleoside Triphosphate Pyrophosphohydrolase"/>
    <property type="match status" value="1"/>
</dbReference>
<accession>A0A7S1E561</accession>
<dbReference type="SUPFAM" id="SSF55811">
    <property type="entry name" value="Nudix"/>
    <property type="match status" value="1"/>
</dbReference>
<evidence type="ECO:0000313" key="1">
    <source>
        <dbReference type="EMBL" id="CAD8965095.1"/>
    </source>
</evidence>
<dbReference type="AlphaFoldDB" id="A0A7S1E561"/>
<reference evidence="1" key="1">
    <citation type="submission" date="2021-01" db="EMBL/GenBank/DDBJ databases">
        <authorList>
            <person name="Corre E."/>
            <person name="Pelletier E."/>
            <person name="Niang G."/>
            <person name="Scheremetjew M."/>
            <person name="Finn R."/>
            <person name="Kale V."/>
            <person name="Holt S."/>
            <person name="Cochrane G."/>
            <person name="Meng A."/>
            <person name="Brown T."/>
            <person name="Cohen L."/>
        </authorList>
    </citation>
    <scope>NUCLEOTIDE SEQUENCE</scope>
</reference>
<name>A0A7S1E561_9STRA</name>
<proteinExistence type="predicted"/>
<gene>
    <name evidence="1" type="ORF">TNIT0693_LOCUS2492</name>
</gene>
<protein>
    <recommendedName>
        <fullName evidence="2">Nudix hydrolase domain-containing protein</fullName>
    </recommendedName>
</protein>
<dbReference type="InterPro" id="IPR015797">
    <property type="entry name" value="NUDIX_hydrolase-like_dom_sf"/>
</dbReference>
<evidence type="ECO:0008006" key="2">
    <source>
        <dbReference type="Google" id="ProtNLM"/>
    </source>
</evidence>
<sequence>MKSQKVLNREVEEEMGLKCDEMHFLGRFRTDVNRGMGWVNSFLAAHCLPVTRQFSPDEGDQVGTADVERQDLIKMSIDDIRKAVRQSEFIEVQWSNTVALALLHPELSGLD</sequence>
<organism evidence="1">
    <name type="scientific">Thalassionema nitzschioides</name>
    <dbReference type="NCBI Taxonomy" id="33649"/>
    <lineage>
        <taxon>Eukaryota</taxon>
        <taxon>Sar</taxon>
        <taxon>Stramenopiles</taxon>
        <taxon>Ochrophyta</taxon>
        <taxon>Bacillariophyta</taxon>
        <taxon>Fragilariophyceae</taxon>
        <taxon>Fragilariophycidae</taxon>
        <taxon>Thalassionemales</taxon>
        <taxon>Thalassionemataceae</taxon>
        <taxon>Thalassionema</taxon>
    </lineage>
</organism>